<dbReference type="PANTHER" id="PTHR43381:SF5">
    <property type="entry name" value="TR-TYPE G DOMAIN-CONTAINING PROTEIN"/>
    <property type="match status" value="1"/>
</dbReference>
<evidence type="ECO:0000256" key="2">
    <source>
        <dbReference type="ARBA" id="ARBA00020675"/>
    </source>
</evidence>
<dbReference type="InterPro" id="IPR006847">
    <property type="entry name" value="IF2_N"/>
</dbReference>
<keyword evidence="13" id="KW-1185">Reference proteome</keyword>
<gene>
    <name evidence="8 12" type="primary">infB</name>
    <name evidence="12" type="ORF">HCU74_16875</name>
</gene>
<feature type="compositionally biased region" description="Acidic residues" evidence="10">
    <location>
        <begin position="215"/>
        <end position="225"/>
    </location>
</feature>
<keyword evidence="5 8" id="KW-0547">Nucleotide-binding</keyword>
<dbReference type="Gene3D" id="2.40.30.10">
    <property type="entry name" value="Translation factors"/>
    <property type="match status" value="2"/>
</dbReference>
<evidence type="ECO:0000256" key="1">
    <source>
        <dbReference type="ARBA" id="ARBA00007733"/>
    </source>
</evidence>
<evidence type="ECO:0000256" key="8">
    <source>
        <dbReference type="HAMAP-Rule" id="MF_00100"/>
    </source>
</evidence>
<protein>
    <recommendedName>
        <fullName evidence="2 8">Translation initiation factor IF-2</fullName>
    </recommendedName>
</protein>
<dbReference type="CDD" id="cd03702">
    <property type="entry name" value="IF2_mtIF2_II"/>
    <property type="match status" value="1"/>
</dbReference>
<comment type="similarity">
    <text evidence="1 8 9">Belongs to the TRAFAC class translation factor GTPase superfamily. Classic translation factor GTPase family. IF-2 subfamily.</text>
</comment>
<dbReference type="Pfam" id="PF04760">
    <property type="entry name" value="IF2_N"/>
    <property type="match status" value="2"/>
</dbReference>
<evidence type="ECO:0000313" key="12">
    <source>
        <dbReference type="EMBL" id="NKI19085.1"/>
    </source>
</evidence>
<dbReference type="InterPro" id="IPR000795">
    <property type="entry name" value="T_Tr_GTP-bd_dom"/>
</dbReference>
<feature type="compositionally biased region" description="Acidic residues" evidence="10">
    <location>
        <begin position="145"/>
        <end position="160"/>
    </location>
</feature>
<evidence type="ECO:0000256" key="6">
    <source>
        <dbReference type="ARBA" id="ARBA00022917"/>
    </source>
</evidence>
<dbReference type="InterPro" id="IPR053905">
    <property type="entry name" value="EF-G-like_DII"/>
</dbReference>
<feature type="compositionally biased region" description="Low complexity" evidence="10">
    <location>
        <begin position="125"/>
        <end position="144"/>
    </location>
</feature>
<evidence type="ECO:0000256" key="9">
    <source>
        <dbReference type="RuleBase" id="RU000644"/>
    </source>
</evidence>
<dbReference type="InterPro" id="IPR009061">
    <property type="entry name" value="DNA-bd_dom_put_sf"/>
</dbReference>
<dbReference type="Gene3D" id="3.30.56.50">
    <property type="entry name" value="Putative DNA-binding domain, N-terminal subdomain of bacterial translation initiation factor IF2"/>
    <property type="match status" value="1"/>
</dbReference>
<dbReference type="CDD" id="cd03692">
    <property type="entry name" value="mtIF2_IVc"/>
    <property type="match status" value="1"/>
</dbReference>
<feature type="compositionally biased region" description="Low complexity" evidence="10">
    <location>
        <begin position="269"/>
        <end position="280"/>
    </location>
</feature>
<dbReference type="NCBIfam" id="TIGR00231">
    <property type="entry name" value="small_GTP"/>
    <property type="match status" value="1"/>
</dbReference>
<dbReference type="InterPro" id="IPR000178">
    <property type="entry name" value="TF_IF2_bacterial-like"/>
</dbReference>
<dbReference type="PROSITE" id="PS01176">
    <property type="entry name" value="IF2"/>
    <property type="match status" value="1"/>
</dbReference>
<dbReference type="Pfam" id="PF08364">
    <property type="entry name" value="IF2_assoc"/>
    <property type="match status" value="1"/>
</dbReference>
<dbReference type="Gene3D" id="3.40.50.10050">
    <property type="entry name" value="Translation initiation factor IF- 2, domain 3"/>
    <property type="match status" value="1"/>
</dbReference>
<evidence type="ECO:0000259" key="11">
    <source>
        <dbReference type="PROSITE" id="PS51722"/>
    </source>
</evidence>
<name>A0ABX1GIM8_9GAMM</name>
<comment type="function">
    <text evidence="8 9">One of the essential components for the initiation of protein synthesis. Protects formylmethionyl-tRNA from spontaneous hydrolysis and promotes its binding to the 30S ribosomal subunits. Also involved in the hydrolysis of GTP during the formation of the 70S ribosomal complex.</text>
</comment>
<keyword evidence="7 8" id="KW-0342">GTP-binding</keyword>
<evidence type="ECO:0000313" key="13">
    <source>
        <dbReference type="Proteomes" id="UP000765845"/>
    </source>
</evidence>
<dbReference type="SUPFAM" id="SSF52156">
    <property type="entry name" value="Initiation factor IF2/eIF5b, domain 3"/>
    <property type="match status" value="1"/>
</dbReference>
<feature type="domain" description="Tr-type G" evidence="11">
    <location>
        <begin position="440"/>
        <end position="609"/>
    </location>
</feature>
<dbReference type="PANTHER" id="PTHR43381">
    <property type="entry name" value="TRANSLATION INITIATION FACTOR IF-2-RELATED"/>
    <property type="match status" value="1"/>
</dbReference>
<dbReference type="InterPro" id="IPR009000">
    <property type="entry name" value="Transl_B-barrel_sf"/>
</dbReference>
<feature type="compositionally biased region" description="Basic and acidic residues" evidence="10">
    <location>
        <begin position="317"/>
        <end position="327"/>
    </location>
</feature>
<keyword evidence="4 8" id="KW-0396">Initiation factor</keyword>
<feature type="region of interest" description="G-domain" evidence="8">
    <location>
        <begin position="443"/>
        <end position="591"/>
    </location>
</feature>
<dbReference type="Gene3D" id="3.40.50.300">
    <property type="entry name" value="P-loop containing nucleotide triphosphate hydrolases"/>
    <property type="match status" value="1"/>
</dbReference>
<dbReference type="Proteomes" id="UP000765845">
    <property type="component" value="Unassembled WGS sequence"/>
</dbReference>
<dbReference type="EMBL" id="JAAWWK010000006">
    <property type="protein sequence ID" value="NKI19085.1"/>
    <property type="molecule type" value="Genomic_DNA"/>
</dbReference>
<feature type="binding site" evidence="8">
    <location>
        <begin position="495"/>
        <end position="499"/>
    </location>
    <ligand>
        <name>GTP</name>
        <dbReference type="ChEBI" id="CHEBI:37565"/>
    </ligand>
</feature>
<comment type="caution">
    <text evidence="12">The sequence shown here is derived from an EMBL/GenBank/DDBJ whole genome shotgun (WGS) entry which is preliminary data.</text>
</comment>
<sequence length="940" mass="101876">MAEVTVSQLADVVGAPVERLLRQMKEAGLSHSSADQKVSDEDKQTLLTFLKRSHGESTDVPRKITLKRKTISTLKTGSGAGKKTVNIEVRKKRTYMKRDEVETPEPSAADSAPVEELREVEDLAPADVAATPEVVETTEAPVAVDEPEVASEPEAVEPEVAEPVVAEEPAEAPVESKSVETAVEEVSEPVEEVAEQAAEEPAVAAKEDAAPVETPVEENPLDVDPEVLRQRAILRRKEEEERERERRAAVLAEKKREEEERERKKKARAAATPAAPRATADTAGDKKPAGPRHLRAAPAGDDDDRRSKGKKGKGRGRRDEFDNDRSASGRRKKKTLKLPEDQQRHGFQAPTEKITYEVSIGETSTAGELAQQMKVKAAEVIKELMKMGMMVTINQPLDQETAQLVVEEMGHNAKLVSEDAVEEALEETLVAQTGEGTLTPRAPVVTVMGHVDHGKTSLLDYIRSAKVASGEAGGITQHIGAYHVETGHGMITFLDTPGHAAFTAMRARGAKSTDIVILVVAADDGVMPQTEEAIAHARAAGVPLVVAVNKMDKEGADVDRVKTELSQKEVISEEWGGDTQFCYVSAHTGEGIDSLLDAILLQAELLELKAASDVPAQGIVIESRLDKGRGAVASLLVQHGTLNQGDIVLAGQCSGRVRAMMDENGKPIKAAGPSIPVEILGLDGTPDAGDGFVVVENDRRAREVADFRQVREREQRIKRQQAAKLDRMFESMEAGDRKTLNVVVKADVRGSLEAIQASLLDMGNEEVNVNIVSGGVGGITETDVNLAVTSSAVMFGFNVRADGSARKLAESEGIDLRYYSVIYDLIDDVKSALSGMLSPEMREEIVGIAEVRDVFRSPKFGDIAGCMVLEGTVYRSKPIRVLRDDVVIYEGELESLRRFKDDANEVKNGLECGIGVKNYKDVRPGDKIEVFEVKEIARSL</sequence>
<keyword evidence="6 8" id="KW-0648">Protein biosynthesis</keyword>
<dbReference type="InterPro" id="IPR015760">
    <property type="entry name" value="TIF_IF2"/>
</dbReference>
<feature type="compositionally biased region" description="Basic and acidic residues" evidence="10">
    <location>
        <begin position="235"/>
        <end position="262"/>
    </location>
</feature>
<dbReference type="Pfam" id="PF22042">
    <property type="entry name" value="EF-G_D2"/>
    <property type="match status" value="1"/>
</dbReference>
<proteinExistence type="inferred from homology"/>
<dbReference type="CDD" id="cd01887">
    <property type="entry name" value="IF2_eIF5B"/>
    <property type="match status" value="1"/>
</dbReference>
<evidence type="ECO:0000256" key="7">
    <source>
        <dbReference type="ARBA" id="ARBA00023134"/>
    </source>
</evidence>
<dbReference type="NCBIfam" id="TIGR00487">
    <property type="entry name" value="IF-2"/>
    <property type="match status" value="1"/>
</dbReference>
<evidence type="ECO:0000256" key="4">
    <source>
        <dbReference type="ARBA" id="ARBA00022540"/>
    </source>
</evidence>
<reference evidence="12 13" key="1">
    <citation type="submission" date="2020-04" db="EMBL/GenBank/DDBJ databases">
        <authorList>
            <person name="Yoon J."/>
        </authorList>
    </citation>
    <scope>NUCLEOTIDE SEQUENCE [LARGE SCALE GENOMIC DNA]</scope>
    <source>
        <strain evidence="12 13">KMU-166</strain>
    </source>
</reference>
<dbReference type="RefSeq" id="WP_168451583.1">
    <property type="nucleotide sequence ID" value="NZ_JAAWWK010000006.1"/>
</dbReference>
<dbReference type="InterPro" id="IPR027417">
    <property type="entry name" value="P-loop_NTPase"/>
</dbReference>
<dbReference type="GO" id="GO:0003743">
    <property type="term" value="F:translation initiation factor activity"/>
    <property type="evidence" value="ECO:0007669"/>
    <property type="project" value="UniProtKB-KW"/>
</dbReference>
<feature type="binding site" evidence="8">
    <location>
        <begin position="449"/>
        <end position="456"/>
    </location>
    <ligand>
        <name>GTP</name>
        <dbReference type="ChEBI" id="CHEBI:37565"/>
    </ligand>
</feature>
<dbReference type="InterPro" id="IPR044145">
    <property type="entry name" value="IF2_II"/>
</dbReference>
<evidence type="ECO:0000256" key="10">
    <source>
        <dbReference type="SAM" id="MobiDB-lite"/>
    </source>
</evidence>
<accession>A0ABX1GIM8</accession>
<dbReference type="Pfam" id="PF00009">
    <property type="entry name" value="GTP_EFTU"/>
    <property type="match status" value="1"/>
</dbReference>
<evidence type="ECO:0000256" key="5">
    <source>
        <dbReference type="ARBA" id="ARBA00022741"/>
    </source>
</evidence>
<dbReference type="InterPro" id="IPR023115">
    <property type="entry name" value="TIF_IF2_dom3"/>
</dbReference>
<feature type="binding site" evidence="8">
    <location>
        <begin position="549"/>
        <end position="552"/>
    </location>
    <ligand>
        <name>GTP</name>
        <dbReference type="ChEBI" id="CHEBI:37565"/>
    </ligand>
</feature>
<dbReference type="SUPFAM" id="SSF52540">
    <property type="entry name" value="P-loop containing nucleoside triphosphate hydrolases"/>
    <property type="match status" value="1"/>
</dbReference>
<comment type="subcellular location">
    <subcellularLocation>
        <location evidence="8">Cytoplasm</location>
    </subcellularLocation>
</comment>
<evidence type="ECO:0000256" key="3">
    <source>
        <dbReference type="ARBA" id="ARBA00022490"/>
    </source>
</evidence>
<dbReference type="SUPFAM" id="SSF46955">
    <property type="entry name" value="Putative DNA-binding domain"/>
    <property type="match status" value="1"/>
</dbReference>
<feature type="compositionally biased region" description="Low complexity" evidence="10">
    <location>
        <begin position="161"/>
        <end position="181"/>
    </location>
</feature>
<dbReference type="PROSITE" id="PS51722">
    <property type="entry name" value="G_TR_2"/>
    <property type="match status" value="1"/>
</dbReference>
<dbReference type="Pfam" id="PF11987">
    <property type="entry name" value="IF-2"/>
    <property type="match status" value="1"/>
</dbReference>
<dbReference type="InterPro" id="IPR013575">
    <property type="entry name" value="IF2_assoc_dom_bac"/>
</dbReference>
<dbReference type="HAMAP" id="MF_00100_B">
    <property type="entry name" value="IF_2_B"/>
    <property type="match status" value="1"/>
</dbReference>
<feature type="region of interest" description="Disordered" evidence="10">
    <location>
        <begin position="96"/>
        <end position="345"/>
    </location>
</feature>
<feature type="compositionally biased region" description="Acidic residues" evidence="10">
    <location>
        <begin position="182"/>
        <end position="198"/>
    </location>
</feature>
<dbReference type="SUPFAM" id="SSF50447">
    <property type="entry name" value="Translation proteins"/>
    <property type="match status" value="2"/>
</dbReference>
<feature type="compositionally biased region" description="Basic residues" evidence="10">
    <location>
        <begin position="307"/>
        <end position="316"/>
    </location>
</feature>
<organism evidence="12 13">
    <name type="scientific">Spongiibacter thalassae</name>
    <dbReference type="NCBI Taxonomy" id="2721624"/>
    <lineage>
        <taxon>Bacteria</taxon>
        <taxon>Pseudomonadati</taxon>
        <taxon>Pseudomonadota</taxon>
        <taxon>Gammaproteobacteria</taxon>
        <taxon>Cellvibrionales</taxon>
        <taxon>Spongiibacteraceae</taxon>
        <taxon>Spongiibacter</taxon>
    </lineage>
</organism>
<keyword evidence="3 8" id="KW-0963">Cytoplasm</keyword>
<dbReference type="InterPro" id="IPR036925">
    <property type="entry name" value="TIF_IF2_dom3_sf"/>
</dbReference>
<dbReference type="InterPro" id="IPR005225">
    <property type="entry name" value="Small_GTP-bd"/>
</dbReference>